<feature type="region of interest" description="Disordered" evidence="19">
    <location>
        <begin position="739"/>
        <end position="815"/>
    </location>
</feature>
<dbReference type="InterPro" id="IPR026136">
    <property type="entry name" value="RIPOR3"/>
</dbReference>
<keyword evidence="13" id="KW-0221">Differentiation</keyword>
<dbReference type="InterPro" id="IPR011989">
    <property type="entry name" value="ARM-like"/>
</dbReference>
<keyword evidence="16" id="KW-0472">Membrane</keyword>
<dbReference type="GO" id="GO:0007155">
    <property type="term" value="P:cell adhesion"/>
    <property type="evidence" value="ECO:0007669"/>
    <property type="project" value="UniProtKB-KW"/>
</dbReference>
<evidence type="ECO:0000256" key="12">
    <source>
        <dbReference type="ARBA" id="ARBA00022740"/>
    </source>
</evidence>
<keyword evidence="8" id="KW-0963">Cytoplasm</keyword>
<feature type="compositionally biased region" description="Low complexity" evidence="19">
    <location>
        <begin position="744"/>
        <end position="757"/>
    </location>
</feature>
<evidence type="ECO:0000256" key="8">
    <source>
        <dbReference type="ARBA" id="ARBA00022490"/>
    </source>
</evidence>
<dbReference type="GO" id="GO:0005856">
    <property type="term" value="C:cytoskeleton"/>
    <property type="evidence" value="ECO:0007669"/>
    <property type="project" value="UniProtKB-SubCell"/>
</dbReference>
<evidence type="ECO:0000256" key="5">
    <source>
        <dbReference type="ARBA" id="ARBA00005744"/>
    </source>
</evidence>
<dbReference type="Gene3D" id="1.25.10.10">
    <property type="entry name" value="Leucine-rich Repeat Variant"/>
    <property type="match status" value="1"/>
</dbReference>
<feature type="compositionally biased region" description="Polar residues" evidence="19">
    <location>
        <begin position="218"/>
        <end position="227"/>
    </location>
</feature>
<dbReference type="GO" id="GO:0007517">
    <property type="term" value="P:muscle organ development"/>
    <property type="evidence" value="ECO:0007669"/>
    <property type="project" value="UniProtKB-KW"/>
</dbReference>
<dbReference type="PANTHER" id="PTHR15829">
    <property type="entry name" value="PROTEIN KINASE PKN/PRK1, EFFECTOR"/>
    <property type="match status" value="1"/>
</dbReference>
<dbReference type="PANTHER" id="PTHR15829:SF2">
    <property type="entry name" value="RHO FAMILY-INTERACTING CELL POLARIZATION REGULATOR 2"/>
    <property type="match status" value="1"/>
</dbReference>
<gene>
    <name evidence="21" type="ORF">IHE44_014247</name>
</gene>
<evidence type="ECO:0000256" key="3">
    <source>
        <dbReference type="ARBA" id="ARBA00004289"/>
    </source>
</evidence>
<evidence type="ECO:0000256" key="1">
    <source>
        <dbReference type="ARBA" id="ARBA00004221"/>
    </source>
</evidence>
<feature type="non-terminal residue" evidence="21">
    <location>
        <position position="1"/>
    </location>
</feature>
<keyword evidence="9" id="KW-0145">Chemotaxis</keyword>
<evidence type="ECO:0000256" key="16">
    <source>
        <dbReference type="ARBA" id="ARBA00023136"/>
    </source>
</evidence>
<comment type="subcellular location">
    <subcellularLocation>
        <location evidence="1">Apical cell membrane</location>
    </subcellularLocation>
    <subcellularLocation>
        <location evidence="4">Cell projection</location>
        <location evidence="4">Filopodium</location>
    </subcellularLocation>
    <subcellularLocation>
        <location evidence="3">Cell projection</location>
        <location evidence="3">Stereocilium membrane</location>
    </subcellularLocation>
    <subcellularLocation>
        <location evidence="2">Cytoplasm</location>
        <location evidence="2">Cytoskeleton</location>
    </subcellularLocation>
</comment>
<sequence>TGKCPACPAEPSAVRANICVGNPCHSHSLGSGQGHREAKELPKRCFALAVAEKQKLKTLLLWWQMGFGGHLFLQGKNAKVLVLCAGTNILLDKERQSYNYMSVTLQFLSASHMLAFRKGRLFYQIIPPNVIFTPRTAPEQSRALPIPVTLNFLYPDNLSSAATGGNWRLSHYRSSPARLSQKSFHMLVPSASASSGVPSPDPGRQRLERSQPPIKDTPPQSSSQRLTVKTRGVISMNEIVFVQALGSGCTLSCVLATMQHSQEDLTAPGEEDDSFGEGISPRLPDIMSIGSHSFSPGGPNGIIRSQSFAGFSGLQERRSRQVPLFSKGNFKIRLCNSFIENSSALKKPQAKVKKMHNLGHKNSTTPKEPQPKRMEEVYRALKSGLDEYLEVHQTELDKLTTQLKDMKRNSRLGVLYDLDKQIKAVERYMRRLEFHISKVDELYEAYCIQRRLCDGASKMKQAFAMSPASKAARESLTEINRSYKEYTENMCTIEAELENLLGEFCIKMKGLAGFARLCPGDQYEIFMRYGRQRWKLKGKIEVNGKQSWDGEEMVFLPLIVGLISIKVTEVKGLATHILVGSVTCETKDLFAARPQVVAVDINDLGTVKLNLEITWYPFDVEDLTPSTGNVSKASALQRRMSMYSQGTPETPTFKDHSFFKWLHPLQDRPKLTILDALQDTFFDKLRRSRSFSDLPSLRLSPKAGLELYSNLPDDVFENGTAATEKRPLSFTFGDLPYEEAVPPANSAESSSAHVSSSPDLAVTPTQHRALESSQSSSLDCSSSDSRRDSVAEPKDLPSHGEGAVAENKSTSRAAPEVCQKISDAGSGRVFVEASVPVSLLQDTDEGSELKPVELDTYEGNITKQLVKRLTSAETPLTPERLPCEGSISGESEGYKSYLDGSIEEALQGLLLALEPHKEQYKEFQDLDQEVMHLDDILKCKPAVSRSRSSSLSLTVESALESFDFLNTSDFDDEDGGGVEVCNGGGGADSVFSDTEIEKNSYRTEHPEARGHLSEALTEDTGVGTSVAGSPLPLTTGNDSLDITIVKHLQYCTQLIQQIVFSSKTPFVTRDLLDKLSRQILVMENIAEISTENLGNITSLTDAIPEFHKKLSLLAFWMKCTGPSGVYHTSADKMMKQLDINFATTVNEECPGLAETVFRILVSQILDRTEPVLYSSMSSETITVFQYYNYFASHSVSDLGSYLLQLAKEASVVQVLQSVKDGKLQQNVSKINSNNLLPQQEVLRALALLLNENKNEVSETVASLLTATAENKHFREKALIYYCEALTQPNLQLQKAACLALRYLKATESIKMLVTLCQSDNEEIRKVASETLLSLGEDGRLAYEQLDKFPREFVKVGGRRGTEAATAF</sequence>
<comment type="caution">
    <text evidence="21">The sequence shown here is derived from an EMBL/GenBank/DDBJ whole genome shotgun (WGS) entry which is preliminary data.</text>
</comment>
<keyword evidence="17" id="KW-0206">Cytoskeleton</keyword>
<dbReference type="Pfam" id="PF15903">
    <property type="entry name" value="PL48"/>
    <property type="match status" value="1"/>
</dbReference>
<evidence type="ECO:0000256" key="14">
    <source>
        <dbReference type="ARBA" id="ARBA00022889"/>
    </source>
</evidence>
<keyword evidence="15" id="KW-0175">Coiled coil</keyword>
<feature type="compositionally biased region" description="Basic and acidic residues" evidence="19">
    <location>
        <begin position="784"/>
        <end position="798"/>
    </location>
</feature>
<protein>
    <recommendedName>
        <fullName evidence="6">Rho family-interacting cell polarization regulator 2</fullName>
    </recommendedName>
</protein>
<name>A0A835TUN0_9PASS</name>
<evidence type="ECO:0000313" key="21">
    <source>
        <dbReference type="EMBL" id="KAG0119536.1"/>
    </source>
</evidence>
<evidence type="ECO:0000256" key="13">
    <source>
        <dbReference type="ARBA" id="ARBA00022782"/>
    </source>
</evidence>
<evidence type="ECO:0000256" key="2">
    <source>
        <dbReference type="ARBA" id="ARBA00004245"/>
    </source>
</evidence>
<dbReference type="GO" id="GO:0009968">
    <property type="term" value="P:negative regulation of signal transduction"/>
    <property type="evidence" value="ECO:0007669"/>
    <property type="project" value="UniProtKB-KW"/>
</dbReference>
<dbReference type="GO" id="GO:0030154">
    <property type="term" value="P:cell differentiation"/>
    <property type="evidence" value="ECO:0007669"/>
    <property type="project" value="UniProtKB-KW"/>
</dbReference>
<organism evidence="21">
    <name type="scientific">Lamprotornis superbus</name>
    <dbReference type="NCBI Taxonomy" id="245042"/>
    <lineage>
        <taxon>Eukaryota</taxon>
        <taxon>Metazoa</taxon>
        <taxon>Chordata</taxon>
        <taxon>Craniata</taxon>
        <taxon>Vertebrata</taxon>
        <taxon>Euteleostomi</taxon>
        <taxon>Archelosauria</taxon>
        <taxon>Archosauria</taxon>
        <taxon>Dinosauria</taxon>
        <taxon>Saurischia</taxon>
        <taxon>Theropoda</taxon>
        <taxon>Coelurosauria</taxon>
        <taxon>Aves</taxon>
        <taxon>Neognathae</taxon>
        <taxon>Neoaves</taxon>
        <taxon>Telluraves</taxon>
        <taxon>Australaves</taxon>
        <taxon>Passeriformes</taxon>
        <taxon>Sturnidae</taxon>
        <taxon>Lamprotornis</taxon>
    </lineage>
</organism>
<dbReference type="GO" id="GO:0030175">
    <property type="term" value="C:filopodium"/>
    <property type="evidence" value="ECO:0007669"/>
    <property type="project" value="UniProtKB-SubCell"/>
</dbReference>
<evidence type="ECO:0000256" key="19">
    <source>
        <dbReference type="SAM" id="MobiDB-lite"/>
    </source>
</evidence>
<dbReference type="GO" id="GO:0016324">
    <property type="term" value="C:apical plasma membrane"/>
    <property type="evidence" value="ECO:0007669"/>
    <property type="project" value="UniProtKB-SubCell"/>
</dbReference>
<feature type="compositionally biased region" description="Low complexity" evidence="19">
    <location>
        <begin position="772"/>
        <end position="783"/>
    </location>
</feature>
<accession>A0A835TUN0</accession>
<evidence type="ECO:0000256" key="17">
    <source>
        <dbReference type="ARBA" id="ARBA00023212"/>
    </source>
</evidence>
<dbReference type="EMBL" id="JADDUC010000084">
    <property type="protein sequence ID" value="KAG0119536.1"/>
    <property type="molecule type" value="Genomic_DNA"/>
</dbReference>
<comment type="similarity">
    <text evidence="5">Belongs to the RIPOR family.</text>
</comment>
<keyword evidence="10" id="KW-0517">Myogenesis</keyword>
<evidence type="ECO:0000256" key="6">
    <source>
        <dbReference type="ARBA" id="ARBA00013627"/>
    </source>
</evidence>
<dbReference type="GO" id="GO:0007605">
    <property type="term" value="P:sensory perception of sound"/>
    <property type="evidence" value="ECO:0007669"/>
    <property type="project" value="UniProtKB-KW"/>
</dbReference>
<keyword evidence="11" id="KW-0734">Signal transduction inhibitor</keyword>
<keyword evidence="14" id="KW-0130">Cell adhesion</keyword>
<evidence type="ECO:0000256" key="4">
    <source>
        <dbReference type="ARBA" id="ARBA00004486"/>
    </source>
</evidence>
<evidence type="ECO:0000256" key="10">
    <source>
        <dbReference type="ARBA" id="ARBA00022541"/>
    </source>
</evidence>
<keyword evidence="18" id="KW-0966">Cell projection</keyword>
<dbReference type="GO" id="GO:0060171">
    <property type="term" value="C:stereocilium membrane"/>
    <property type="evidence" value="ECO:0007669"/>
    <property type="project" value="UniProtKB-SubCell"/>
</dbReference>
<evidence type="ECO:0000256" key="15">
    <source>
        <dbReference type="ARBA" id="ARBA00023054"/>
    </source>
</evidence>
<reference evidence="21" key="1">
    <citation type="submission" date="2020-10" db="EMBL/GenBank/DDBJ databases">
        <title>Feather gene expression reveals the developmental basis of iridescence in African starlings.</title>
        <authorList>
            <person name="Rubenstein D.R."/>
        </authorList>
    </citation>
    <scope>NUCLEOTIDE SEQUENCE</scope>
    <source>
        <strain evidence="21">SS15</strain>
        <tissue evidence="21">Liver</tissue>
    </source>
</reference>
<dbReference type="GO" id="GO:0006935">
    <property type="term" value="P:chemotaxis"/>
    <property type="evidence" value="ECO:0007669"/>
    <property type="project" value="UniProtKB-KW"/>
</dbReference>
<keyword evidence="12" id="KW-1009">Hearing</keyword>
<dbReference type="OrthoDB" id="9999654at2759"/>
<evidence type="ECO:0000256" key="7">
    <source>
        <dbReference type="ARBA" id="ARBA00022475"/>
    </source>
</evidence>
<evidence type="ECO:0000256" key="11">
    <source>
        <dbReference type="ARBA" id="ARBA00022700"/>
    </source>
</evidence>
<dbReference type="FunFam" id="1.25.10.10:FF:000191">
    <property type="entry name" value="RHO family interacting cell polarization regulator 2"/>
    <property type="match status" value="1"/>
</dbReference>
<feature type="domain" description="FAM65 N-terminal" evidence="20">
    <location>
        <begin position="302"/>
        <end position="663"/>
    </location>
</feature>
<evidence type="ECO:0000256" key="9">
    <source>
        <dbReference type="ARBA" id="ARBA00022500"/>
    </source>
</evidence>
<dbReference type="InterPro" id="IPR016024">
    <property type="entry name" value="ARM-type_fold"/>
</dbReference>
<evidence type="ECO:0000259" key="20">
    <source>
        <dbReference type="Pfam" id="PF15903"/>
    </source>
</evidence>
<proteinExistence type="inferred from homology"/>
<feature type="region of interest" description="Disordered" evidence="19">
    <location>
        <begin position="190"/>
        <end position="227"/>
    </location>
</feature>
<evidence type="ECO:0000256" key="18">
    <source>
        <dbReference type="ARBA" id="ARBA00023273"/>
    </source>
</evidence>
<keyword evidence="7" id="KW-1003">Cell membrane</keyword>
<dbReference type="SUPFAM" id="SSF48371">
    <property type="entry name" value="ARM repeat"/>
    <property type="match status" value="1"/>
</dbReference>
<dbReference type="InterPro" id="IPR031780">
    <property type="entry name" value="FAM65_N"/>
</dbReference>